<reference evidence="1" key="1">
    <citation type="journal article" date="2021" name="Proc. Natl. Acad. Sci. U.S.A.">
        <title>A Catalog of Tens of Thousands of Viruses from Human Metagenomes Reveals Hidden Associations with Chronic Diseases.</title>
        <authorList>
            <person name="Tisza M.J."/>
            <person name="Buck C.B."/>
        </authorList>
    </citation>
    <scope>NUCLEOTIDE SEQUENCE</scope>
    <source>
        <strain evidence="1">Ctx8L26</strain>
    </source>
</reference>
<organism evidence="1">
    <name type="scientific">Podoviridae sp. ctx8L26</name>
    <dbReference type="NCBI Taxonomy" id="2826588"/>
    <lineage>
        <taxon>Viruses</taxon>
        <taxon>Duplodnaviria</taxon>
        <taxon>Heunggongvirae</taxon>
        <taxon>Uroviricota</taxon>
        <taxon>Caudoviricetes</taxon>
    </lineage>
</organism>
<dbReference type="EMBL" id="BK015007">
    <property type="protein sequence ID" value="DAD86767.1"/>
    <property type="molecule type" value="Genomic_DNA"/>
</dbReference>
<protein>
    <submittedName>
        <fullName evidence="1">Uncharacterized protein</fullName>
    </submittedName>
</protein>
<evidence type="ECO:0000313" key="1">
    <source>
        <dbReference type="EMBL" id="DAD86772.1"/>
    </source>
</evidence>
<sequence length="169" mass="19419">MKSNDDRTNWFDDGILDDDRVRRVIRGRRRNLHLREYNKGDGDWETLCRSIALLKDFYKPQGGQVAFADSIEHAANICLTISPHSSTYAALSRTQDIEMLSGLIYCPAMVAWCAVCHVKGATSYEMCRVWEDDEFAQTIIKIACLCFDNLTDARYTDEDIARMSQQQQH</sequence>
<dbReference type="EMBL" id="BK015007">
    <property type="protein sequence ID" value="DAD86772.1"/>
    <property type="molecule type" value="Genomic_DNA"/>
</dbReference>
<accession>A0A8S5MX44</accession>
<proteinExistence type="predicted"/>
<name>A0A8S5MX44_9CAUD</name>